<feature type="transmembrane region" description="Helical" evidence="7">
    <location>
        <begin position="211"/>
        <end position="231"/>
    </location>
</feature>
<evidence type="ECO:0000313" key="10">
    <source>
        <dbReference type="Proteomes" id="UP000002730"/>
    </source>
</evidence>
<evidence type="ECO:0000256" key="1">
    <source>
        <dbReference type="ARBA" id="ARBA00004651"/>
    </source>
</evidence>
<keyword evidence="9" id="KW-0012">Acyltransferase</keyword>
<evidence type="ECO:0000256" key="7">
    <source>
        <dbReference type="SAM" id="Phobius"/>
    </source>
</evidence>
<dbReference type="GO" id="GO:0009246">
    <property type="term" value="P:enterobacterial common antigen biosynthetic process"/>
    <property type="evidence" value="ECO:0007669"/>
    <property type="project" value="TreeGrafter"/>
</dbReference>
<dbReference type="TCDB" id="9.B.97.1.9">
    <property type="family name" value="the acyltransferase-3/putative acetyl-coa transporter (atat) family"/>
</dbReference>
<keyword evidence="5 7" id="KW-1133">Transmembrane helix</keyword>
<keyword evidence="3" id="KW-1003">Cell membrane</keyword>
<feature type="transmembrane region" description="Helical" evidence="7">
    <location>
        <begin position="19"/>
        <end position="35"/>
    </location>
</feature>
<keyword evidence="6 7" id="KW-0472">Membrane</keyword>
<dbReference type="EMBL" id="CP002160">
    <property type="protein sequence ID" value="ADL53319.1"/>
    <property type="molecule type" value="Genomic_DNA"/>
</dbReference>
<feature type="domain" description="Acyltransferase 3" evidence="8">
    <location>
        <begin position="56"/>
        <end position="345"/>
    </location>
</feature>
<dbReference type="Proteomes" id="UP000002730">
    <property type="component" value="Chromosome"/>
</dbReference>
<feature type="transmembrane region" description="Helical" evidence="7">
    <location>
        <begin position="125"/>
        <end position="143"/>
    </location>
</feature>
<gene>
    <name evidence="9" type="ordered locus">Clocel_3649</name>
</gene>
<reference evidence="9 10" key="1">
    <citation type="submission" date="2010-08" db="EMBL/GenBank/DDBJ databases">
        <title>Complete sequence of Clostridium cellulovorans 743B.</title>
        <authorList>
            <consortium name="US DOE Joint Genome Institute"/>
            <person name="Lucas S."/>
            <person name="Copeland A."/>
            <person name="Lapidus A."/>
            <person name="Cheng J.-F."/>
            <person name="Bruce D."/>
            <person name="Goodwin L."/>
            <person name="Pitluck S."/>
            <person name="Chertkov O."/>
            <person name="Detter J.C."/>
            <person name="Han C."/>
            <person name="Tapia R."/>
            <person name="Land M."/>
            <person name="Hauser L."/>
            <person name="Chang Y.-J."/>
            <person name="Jeffries C."/>
            <person name="Kyrpides N."/>
            <person name="Ivanova N."/>
            <person name="Mikhailova N."/>
            <person name="Hemme C.L."/>
            <person name="Woyke T."/>
        </authorList>
    </citation>
    <scope>NUCLEOTIDE SEQUENCE [LARGE SCALE GENOMIC DNA]</scope>
    <source>
        <strain evidence="10">ATCC 35296 / DSM 3052 / OCM 3 / 743B</strain>
    </source>
</reference>
<organism evidence="9 10">
    <name type="scientific">Clostridium cellulovorans (strain ATCC 35296 / DSM 3052 / OCM 3 / 743B)</name>
    <dbReference type="NCBI Taxonomy" id="573061"/>
    <lineage>
        <taxon>Bacteria</taxon>
        <taxon>Bacillati</taxon>
        <taxon>Bacillota</taxon>
        <taxon>Clostridia</taxon>
        <taxon>Eubacteriales</taxon>
        <taxon>Clostridiaceae</taxon>
        <taxon>Clostridium</taxon>
    </lineage>
</organism>
<dbReference type="PANTHER" id="PTHR40074">
    <property type="entry name" value="O-ACETYLTRANSFERASE WECH"/>
    <property type="match status" value="1"/>
</dbReference>
<feature type="transmembrane region" description="Helical" evidence="7">
    <location>
        <begin position="267"/>
        <end position="288"/>
    </location>
</feature>
<dbReference type="GO" id="GO:0016413">
    <property type="term" value="F:O-acetyltransferase activity"/>
    <property type="evidence" value="ECO:0007669"/>
    <property type="project" value="TreeGrafter"/>
</dbReference>
<evidence type="ECO:0000256" key="3">
    <source>
        <dbReference type="ARBA" id="ARBA00022475"/>
    </source>
</evidence>
<proteinExistence type="inferred from homology"/>
<feature type="transmembrane region" description="Helical" evidence="7">
    <location>
        <begin position="300"/>
        <end position="320"/>
    </location>
</feature>
<dbReference type="PANTHER" id="PTHR40074:SF2">
    <property type="entry name" value="O-ACETYLTRANSFERASE WECH"/>
    <property type="match status" value="1"/>
</dbReference>
<accession>D9SWN7</accession>
<keyword evidence="9" id="KW-0808">Transferase</keyword>
<feature type="transmembrane region" description="Helical" evidence="7">
    <location>
        <begin position="189"/>
        <end position="205"/>
    </location>
</feature>
<dbReference type="InterPro" id="IPR002656">
    <property type="entry name" value="Acyl_transf_3_dom"/>
</dbReference>
<feature type="transmembrane region" description="Helical" evidence="7">
    <location>
        <begin position="86"/>
        <end position="104"/>
    </location>
</feature>
<name>D9SWN7_CLOC7</name>
<protein>
    <submittedName>
        <fullName evidence="9">Acyltransferase 3</fullName>
    </submittedName>
</protein>
<evidence type="ECO:0000256" key="6">
    <source>
        <dbReference type="ARBA" id="ARBA00023136"/>
    </source>
</evidence>
<dbReference type="KEGG" id="ccb:Clocel_3649"/>
<feature type="transmembrane region" description="Helical" evidence="7">
    <location>
        <begin position="243"/>
        <end position="261"/>
    </location>
</feature>
<evidence type="ECO:0000259" key="8">
    <source>
        <dbReference type="Pfam" id="PF01757"/>
    </source>
</evidence>
<dbReference type="eggNOG" id="COG3936">
    <property type="taxonomic scope" value="Bacteria"/>
</dbReference>
<feature type="transmembrane region" description="Helical" evidence="7">
    <location>
        <begin position="332"/>
        <end position="356"/>
    </location>
</feature>
<evidence type="ECO:0000256" key="2">
    <source>
        <dbReference type="ARBA" id="ARBA00007400"/>
    </source>
</evidence>
<dbReference type="AlphaFoldDB" id="D9SWN7"/>
<dbReference type="Pfam" id="PF01757">
    <property type="entry name" value="Acyl_transf_3"/>
    <property type="match status" value="1"/>
</dbReference>
<evidence type="ECO:0000256" key="5">
    <source>
        <dbReference type="ARBA" id="ARBA00022989"/>
    </source>
</evidence>
<sequence>MRVVFVVENFGRLIFTNNIFLYLLGFLFLPILLFYKGKVFKNKKYNEEFLSRTTTDCMKGLAILVVMIHHISLIMEKPAYMKPYMMFGYLAVTIFFLFSGYGLAVSIVKKRNYLQGFFSKRLSKVYIPFVIINVVTILLASFSQGSYNIFQILIYALGIKLIDSTLWFIQTIILFYGVYYFAFSILPKNFAAHSILIFAFFYFIACHKVGLGGWIYNTSFCFPIGVYMGLYYDKLYKFMKERYFAIAVLSIISFVATFHLGNLVQSSYQVFFATASSVCFIFVTLIFLMKVKIKSEPLRLLGIISYEMYLVHMKVFIIYFNFVRLSESYSTYIYIALVVLVAVLFNKLFNIISVLINRIQVISLEETEK</sequence>
<dbReference type="HOGENOM" id="CLU_063834_1_0_9"/>
<dbReference type="OrthoDB" id="2005627at2"/>
<keyword evidence="10" id="KW-1185">Reference proteome</keyword>
<comment type="similarity">
    <text evidence="2">Belongs to the acyltransferase 3 family.</text>
</comment>
<evidence type="ECO:0000313" key="9">
    <source>
        <dbReference type="EMBL" id="ADL53319.1"/>
    </source>
</evidence>
<dbReference type="GO" id="GO:0005886">
    <property type="term" value="C:plasma membrane"/>
    <property type="evidence" value="ECO:0007669"/>
    <property type="project" value="UniProtKB-SubCell"/>
</dbReference>
<comment type="subcellular location">
    <subcellularLocation>
        <location evidence="1">Cell membrane</location>
        <topology evidence="1">Multi-pass membrane protein</topology>
    </subcellularLocation>
</comment>
<dbReference type="STRING" id="573061.Clocel_3649"/>
<keyword evidence="4 7" id="KW-0812">Transmembrane</keyword>
<feature type="transmembrane region" description="Helical" evidence="7">
    <location>
        <begin position="149"/>
        <end position="182"/>
    </location>
</feature>
<evidence type="ECO:0000256" key="4">
    <source>
        <dbReference type="ARBA" id="ARBA00022692"/>
    </source>
</evidence>